<keyword evidence="6 8" id="KW-0472">Membrane</keyword>
<evidence type="ECO:0000256" key="4">
    <source>
        <dbReference type="ARBA" id="ARBA00022692"/>
    </source>
</evidence>
<feature type="transmembrane region" description="Helical" evidence="8">
    <location>
        <begin position="56"/>
        <end position="76"/>
    </location>
</feature>
<dbReference type="GO" id="GO:0090529">
    <property type="term" value="P:cell septum assembly"/>
    <property type="evidence" value="ECO:0007669"/>
    <property type="project" value="InterPro"/>
</dbReference>
<dbReference type="InterPro" id="IPR026579">
    <property type="entry name" value="FtsQ"/>
</dbReference>
<dbReference type="PANTHER" id="PTHR37820:SF1">
    <property type="entry name" value="CELL DIVISION PROTEIN FTSQ"/>
    <property type="match status" value="1"/>
</dbReference>
<keyword evidence="12" id="KW-1185">Reference proteome</keyword>
<reference evidence="11 12" key="1">
    <citation type="submission" date="2019-06" db="EMBL/GenBank/DDBJ databases">
        <title>Whole genome shotgun sequence of Streptomyces cacaoi subsp. cacaoi NBRC 12748.</title>
        <authorList>
            <person name="Hosoyama A."/>
            <person name="Uohara A."/>
            <person name="Ohji S."/>
            <person name="Ichikawa N."/>
        </authorList>
    </citation>
    <scope>NUCLEOTIDE SEQUENCE [LARGE SCALE GENOMIC DNA]</scope>
    <source>
        <strain evidence="11 12">NBRC 12748</strain>
    </source>
</reference>
<evidence type="ECO:0000256" key="1">
    <source>
        <dbReference type="ARBA" id="ARBA00004370"/>
    </source>
</evidence>
<gene>
    <name evidence="8 11" type="primary">ftsQ</name>
    <name evidence="11" type="ORF">SCA03_64320</name>
</gene>
<dbReference type="AlphaFoldDB" id="A0A4Y3R8C4"/>
<evidence type="ECO:0000256" key="3">
    <source>
        <dbReference type="ARBA" id="ARBA00022618"/>
    </source>
</evidence>
<keyword evidence="4 8" id="KW-0812">Transmembrane</keyword>
<dbReference type="GO" id="GO:0043093">
    <property type="term" value="P:FtsZ-dependent cytokinesis"/>
    <property type="evidence" value="ECO:0007669"/>
    <property type="project" value="UniProtKB-UniRule"/>
</dbReference>
<dbReference type="InterPro" id="IPR013685">
    <property type="entry name" value="POTRA_FtsQ_type"/>
</dbReference>
<comment type="subcellular location">
    <subcellularLocation>
        <location evidence="8">Cell membrane</location>
        <topology evidence="8">Single-pass type II membrane protein</topology>
    </subcellularLocation>
    <subcellularLocation>
        <location evidence="1">Membrane</location>
    </subcellularLocation>
    <text evidence="8">Localizes to the division septum.</text>
</comment>
<dbReference type="InterPro" id="IPR005548">
    <property type="entry name" value="Cell_div_FtsQ/DivIB_C"/>
</dbReference>
<keyword evidence="2 8" id="KW-1003">Cell membrane</keyword>
<dbReference type="PROSITE" id="PS51779">
    <property type="entry name" value="POTRA"/>
    <property type="match status" value="1"/>
</dbReference>
<dbReference type="HAMAP" id="MF_00911">
    <property type="entry name" value="FtsQ_subfam"/>
    <property type="match status" value="1"/>
</dbReference>
<proteinExistence type="inferred from homology"/>
<dbReference type="Pfam" id="PF08478">
    <property type="entry name" value="POTRA_1"/>
    <property type="match status" value="1"/>
</dbReference>
<comment type="similarity">
    <text evidence="8">Belongs to the FtsQ/DivIB family. FtsQ subfamily.</text>
</comment>
<comment type="function">
    <text evidence="8">Essential cell division protein.</text>
</comment>
<comment type="caution">
    <text evidence="11">The sequence shown here is derived from an EMBL/GenBank/DDBJ whole genome shotgun (WGS) entry which is preliminary data.</text>
</comment>
<dbReference type="RefSeq" id="WP_078873447.1">
    <property type="nucleotide sequence ID" value="NZ_BJMM01000068.1"/>
</dbReference>
<dbReference type="GO" id="GO:0032153">
    <property type="term" value="C:cell division site"/>
    <property type="evidence" value="ECO:0007669"/>
    <property type="project" value="UniProtKB-UniRule"/>
</dbReference>
<dbReference type="OrthoDB" id="9790760at2"/>
<keyword evidence="5 8" id="KW-1133">Transmembrane helix</keyword>
<sequence length="284" mass="30055">MVRAARATKATETTGPAGPAGRGGRASARPGPSRAPGGAGSDDGGRPGPRLSRRRTLLLVAVLAVLLGGFGTWALYGSPWLRLEHVSVSGTRVLGEREVLRAAAVPTGAPLVTIDTAAAERRVRAALPRVRDVEAVRSWPHGIGLKVTERRPELVMENAGEYVEVDSEGVRFATVGKPPRKVPLLVLDREHGRGFRYFGTARLRREAASVAAALPQSVHRATRVIRVRSYDDITLELSGDRTVRWGSAERGAAKAKSLTAVMKAAKGADRFDVSVPGAPAASDS</sequence>
<dbReference type="GO" id="GO:0005886">
    <property type="term" value="C:plasma membrane"/>
    <property type="evidence" value="ECO:0007669"/>
    <property type="project" value="UniProtKB-SubCell"/>
</dbReference>
<dbReference type="Gene3D" id="3.10.20.310">
    <property type="entry name" value="membrane protein fhac"/>
    <property type="match status" value="1"/>
</dbReference>
<evidence type="ECO:0000259" key="10">
    <source>
        <dbReference type="PROSITE" id="PS51779"/>
    </source>
</evidence>
<keyword evidence="3 8" id="KW-0132">Cell division</keyword>
<feature type="region of interest" description="Disordered" evidence="9">
    <location>
        <begin position="1"/>
        <end position="50"/>
    </location>
</feature>
<keyword evidence="7 8" id="KW-0131">Cell cycle</keyword>
<evidence type="ECO:0000313" key="12">
    <source>
        <dbReference type="Proteomes" id="UP000319210"/>
    </source>
</evidence>
<evidence type="ECO:0000256" key="2">
    <source>
        <dbReference type="ARBA" id="ARBA00022475"/>
    </source>
</evidence>
<feature type="compositionally biased region" description="Low complexity" evidence="9">
    <location>
        <begin position="25"/>
        <end position="36"/>
    </location>
</feature>
<accession>A0A4Y3R8C4</accession>
<organism evidence="11 12">
    <name type="scientific">Streptomyces cacaoi</name>
    <dbReference type="NCBI Taxonomy" id="1898"/>
    <lineage>
        <taxon>Bacteria</taxon>
        <taxon>Bacillati</taxon>
        <taxon>Actinomycetota</taxon>
        <taxon>Actinomycetes</taxon>
        <taxon>Kitasatosporales</taxon>
        <taxon>Streptomycetaceae</taxon>
        <taxon>Streptomyces</taxon>
    </lineage>
</organism>
<dbReference type="InterPro" id="IPR050487">
    <property type="entry name" value="FtsQ_DivIB"/>
</dbReference>
<evidence type="ECO:0000256" key="6">
    <source>
        <dbReference type="ARBA" id="ARBA00023136"/>
    </source>
</evidence>
<protein>
    <recommendedName>
        <fullName evidence="8">Cell division protein FtsQ</fullName>
    </recommendedName>
</protein>
<evidence type="ECO:0000256" key="9">
    <source>
        <dbReference type="SAM" id="MobiDB-lite"/>
    </source>
</evidence>
<dbReference type="EMBL" id="BJMM01000068">
    <property type="protein sequence ID" value="GEB53881.1"/>
    <property type="molecule type" value="Genomic_DNA"/>
</dbReference>
<dbReference type="Pfam" id="PF03799">
    <property type="entry name" value="FtsQ_DivIB_C"/>
    <property type="match status" value="1"/>
</dbReference>
<evidence type="ECO:0000256" key="5">
    <source>
        <dbReference type="ARBA" id="ARBA00022989"/>
    </source>
</evidence>
<feature type="compositionally biased region" description="Low complexity" evidence="9">
    <location>
        <begin position="1"/>
        <end position="17"/>
    </location>
</feature>
<evidence type="ECO:0000256" key="7">
    <source>
        <dbReference type="ARBA" id="ARBA00023306"/>
    </source>
</evidence>
<evidence type="ECO:0000313" key="11">
    <source>
        <dbReference type="EMBL" id="GEB53881.1"/>
    </source>
</evidence>
<feature type="domain" description="POTRA" evidence="10">
    <location>
        <begin position="81"/>
        <end position="150"/>
    </location>
</feature>
<name>A0A4Y3R8C4_STRCI</name>
<evidence type="ECO:0000256" key="8">
    <source>
        <dbReference type="HAMAP-Rule" id="MF_00911"/>
    </source>
</evidence>
<dbReference type="InterPro" id="IPR034746">
    <property type="entry name" value="POTRA"/>
</dbReference>
<dbReference type="Proteomes" id="UP000319210">
    <property type="component" value="Unassembled WGS sequence"/>
</dbReference>
<dbReference type="PANTHER" id="PTHR37820">
    <property type="entry name" value="CELL DIVISION PROTEIN DIVIB"/>
    <property type="match status" value="1"/>
</dbReference>